<feature type="coiled-coil region" evidence="1">
    <location>
        <begin position="75"/>
        <end position="137"/>
    </location>
</feature>
<keyword evidence="1" id="KW-0175">Coiled coil</keyword>
<evidence type="ECO:0000256" key="1">
    <source>
        <dbReference type="SAM" id="Coils"/>
    </source>
</evidence>
<dbReference type="Proteomes" id="UP000002522">
    <property type="component" value="Chromosome"/>
</dbReference>
<dbReference type="eggNOG" id="ENOG502ZKZ2">
    <property type="taxonomic scope" value="Bacteria"/>
</dbReference>
<evidence type="ECO:0000313" key="2">
    <source>
        <dbReference type="EMBL" id="BAC44264.1"/>
    </source>
</evidence>
<name>Q8EVT5_MALP2</name>
<reference evidence="2 3" key="1">
    <citation type="journal article" date="2002" name="Nucleic Acids Res.">
        <title>The complete genomic sequence of Mycoplasma penetrans, an intracellular bacterial pathogen in humans.</title>
        <authorList>
            <person name="Sasaki Y."/>
            <person name="Ishikawa J."/>
            <person name="Yamashita A."/>
            <person name="Oshima K."/>
            <person name="Kenri T."/>
            <person name="Furuya K."/>
            <person name="Yoshino C."/>
            <person name="Horino A."/>
            <person name="Shiba T."/>
            <person name="Sasaki T."/>
            <person name="Hattori M."/>
        </authorList>
    </citation>
    <scope>NUCLEOTIDE SEQUENCE [LARGE SCALE GENOMIC DNA]</scope>
    <source>
        <strain evidence="2 3">HF-2</strain>
    </source>
</reference>
<dbReference type="KEGG" id="mpe:MYPE4750"/>
<accession>Q8EVT5</accession>
<evidence type="ECO:0000313" key="3">
    <source>
        <dbReference type="Proteomes" id="UP000002522"/>
    </source>
</evidence>
<dbReference type="HOGENOM" id="CLU_146672_0_0_14"/>
<protein>
    <submittedName>
        <fullName evidence="2">Uncharacterized protein</fullName>
    </submittedName>
</protein>
<dbReference type="InParanoid" id="Q8EVT5"/>
<dbReference type="Gene3D" id="1.20.5.170">
    <property type="match status" value="1"/>
</dbReference>
<gene>
    <name evidence="2" type="ordered locus">MYPE4750</name>
</gene>
<proteinExistence type="predicted"/>
<dbReference type="STRING" id="272633.gene:10731590"/>
<sequence>MFITILNLKFSIVIFIINTWNINKICILLDDKNNVRIITSKAKCYMEFTKIKKEKIIQEVIPPPKDIDGSIEGMLRKILDKMDVIELDLKTLKEDVTILKSDVTQLKTDMVEVKSDVAQLKTDMVEVKSDIAILKADMIDVKSGKYCKNHNLYENA</sequence>
<keyword evidence="3" id="KW-1185">Reference proteome</keyword>
<dbReference type="EMBL" id="BA000026">
    <property type="protein sequence ID" value="BAC44264.1"/>
    <property type="molecule type" value="Genomic_DNA"/>
</dbReference>
<organism evidence="2 3">
    <name type="scientific">Malacoplasma penetrans (strain HF-2)</name>
    <name type="common">Mycoplasma penetrans</name>
    <dbReference type="NCBI Taxonomy" id="272633"/>
    <lineage>
        <taxon>Bacteria</taxon>
        <taxon>Bacillati</taxon>
        <taxon>Mycoplasmatota</taxon>
        <taxon>Mycoplasmoidales</taxon>
        <taxon>Mycoplasmoidaceae</taxon>
        <taxon>Malacoplasma</taxon>
    </lineage>
</organism>
<dbReference type="AlphaFoldDB" id="Q8EVT5"/>